<dbReference type="InterPro" id="IPR027417">
    <property type="entry name" value="P-loop_NTPase"/>
</dbReference>
<feature type="compositionally biased region" description="Basic and acidic residues" evidence="2">
    <location>
        <begin position="700"/>
        <end position="724"/>
    </location>
</feature>
<dbReference type="PANTHER" id="PTHR32046:SF11">
    <property type="entry name" value="IMMUNE-ASSOCIATED NUCLEOTIDE-BINDING PROTEIN 10-LIKE"/>
    <property type="match status" value="1"/>
</dbReference>
<dbReference type="PROSITE" id="PS00675">
    <property type="entry name" value="SIGMA54_INTERACT_1"/>
    <property type="match status" value="1"/>
</dbReference>
<comment type="caution">
    <text evidence="4">The sequence shown here is derived from an EMBL/GenBank/DDBJ whole genome shotgun (WGS) entry which is preliminary data.</text>
</comment>
<evidence type="ECO:0000256" key="2">
    <source>
        <dbReference type="SAM" id="MobiDB-lite"/>
    </source>
</evidence>
<dbReference type="Pfam" id="PF26633">
    <property type="entry name" value="DUF8206"/>
    <property type="match status" value="1"/>
</dbReference>
<dbReference type="PANTHER" id="PTHR32046">
    <property type="entry name" value="G DOMAIN-CONTAINING PROTEIN"/>
    <property type="match status" value="1"/>
</dbReference>
<evidence type="ECO:0000259" key="3">
    <source>
        <dbReference type="Pfam" id="PF26633"/>
    </source>
</evidence>
<feature type="compositionally biased region" description="Gly residues" evidence="2">
    <location>
        <begin position="969"/>
        <end position="980"/>
    </location>
</feature>
<feature type="compositionally biased region" description="Polar residues" evidence="2">
    <location>
        <begin position="952"/>
        <end position="964"/>
    </location>
</feature>
<dbReference type="InterPro" id="IPR058519">
    <property type="entry name" value="DUF8206"/>
</dbReference>
<feature type="region of interest" description="Disordered" evidence="2">
    <location>
        <begin position="620"/>
        <end position="757"/>
    </location>
</feature>
<dbReference type="AlphaFoldDB" id="A0A9P0JIT6"/>
<protein>
    <recommendedName>
        <fullName evidence="3">DUF8206 domain-containing protein</fullName>
    </recommendedName>
</protein>
<dbReference type="EMBL" id="CAKOFQ010006660">
    <property type="protein sequence ID" value="CAH1955419.1"/>
    <property type="molecule type" value="Genomic_DNA"/>
</dbReference>
<dbReference type="OrthoDB" id="2386367at2759"/>
<name>A0A9P0JIT6_ACAOB</name>
<keyword evidence="1" id="KW-0175">Coiled coil</keyword>
<evidence type="ECO:0000256" key="1">
    <source>
        <dbReference type="SAM" id="Coils"/>
    </source>
</evidence>
<feature type="domain" description="DUF8206" evidence="3">
    <location>
        <begin position="355"/>
        <end position="432"/>
    </location>
</feature>
<feature type="compositionally biased region" description="Pro residues" evidence="2">
    <location>
        <begin position="895"/>
        <end position="908"/>
    </location>
</feature>
<gene>
    <name evidence="4" type="ORF">ACAOBT_LOCUS1058</name>
</gene>
<dbReference type="Gene3D" id="3.40.50.300">
    <property type="entry name" value="P-loop containing nucleotide triphosphate hydrolases"/>
    <property type="match status" value="1"/>
</dbReference>
<proteinExistence type="predicted"/>
<reference evidence="4" key="1">
    <citation type="submission" date="2022-03" db="EMBL/GenBank/DDBJ databases">
        <authorList>
            <person name="Sayadi A."/>
        </authorList>
    </citation>
    <scope>NUCLEOTIDE SEQUENCE</scope>
</reference>
<evidence type="ECO:0000313" key="5">
    <source>
        <dbReference type="Proteomes" id="UP001152888"/>
    </source>
</evidence>
<feature type="compositionally biased region" description="Basic and acidic residues" evidence="2">
    <location>
        <begin position="731"/>
        <end position="757"/>
    </location>
</feature>
<feature type="region of interest" description="Disordered" evidence="2">
    <location>
        <begin position="775"/>
        <end position="1008"/>
    </location>
</feature>
<accession>A0A9P0JIT6</accession>
<feature type="coiled-coil region" evidence="1">
    <location>
        <begin position="450"/>
        <end position="477"/>
    </location>
</feature>
<dbReference type="SUPFAM" id="SSF52540">
    <property type="entry name" value="P-loop containing nucleoside triphosphate hydrolases"/>
    <property type="match status" value="1"/>
</dbReference>
<dbReference type="InterPro" id="IPR025662">
    <property type="entry name" value="Sigma_54_int_dom_ATP-bd_1"/>
</dbReference>
<sequence>MSVENLDELGIQPNDQEVNILLVGETGVGKSTFINSFANYLSYKYIDRLEERKEKLHVLIPSTFQVKDKDGQIHDVKVGNVEKNEYMEVGASATQGVQPYVFGIYEGRVKVRVIDTPGIGDTRSIQQDEANCENIIGYVKNLNKLHAICLLFRPNVARLSANFEYCLVQLLSRLDKSACKNIFFIFTNTRTSEYGPGDTLQILQKAIENIRSDSGVMIPLNKNIFCFENEAFRYLAAAENNIQFDAEVTKTYRRSWEISAKQCWNMLRYINGGDNKNRPQCPLEPYNPSNVLAINVAKNLLVNLTKVLAKLFNDSGTNNRVIERLRDKRDTESLEVEALYKQGITVKDVEKLNWNCPILVCASSCCTETLRIGEETKRHYTKVCHMDCNDVSQIEYDIIGNPLIAQCAAIDNLTRHCLRCGCDFSMHMHIKYITKLKDIVFHDSVITKTISEKENLLSKTTREIEELMNKDDDLKLEQEVITTFCAKLAKFLKGNAIMAFSDSLKEYIMYRLNQKQISFGLDSGETEEELKKMLNEFEETKRVFKEMLDLDEPVDWDDNPLKHIEQGYGELVSISNNKDLISLYENEVVGSDGAFKVNDYVHKAVFRKKDFKKDFDQENIKKQWKDKQNKKKKGGNEQQQKKDEPKSDKKKKGPTPNDQNLENKGMSVQAEKKNKGGNDQQDKKEEPKSDKKKKGAIAKEQNHDNQHKKKKDGDHNKGSDENKDGGAIPKKQGEGKKKNKKQKENNDVMDKKLKDVSAEELKEILDQKLKLIEQQKEKSKKAAKADPSQAPRSRTPPPPYTACKTGPAVSAPSYPPQNYASGMPQHPYYPVRNLVNNGPGYHPNTPSSSDKNTCEIKLTINDNRGHRGQQQQQPPTSMSFPFPAFPLPSGASFPPMSPPGAFFPPPFMGPQSHGGSDFIPPLMELPAYFEGPSAPPQHFNGPASPMSHDYNRQSGQHKNFQKQPDNMRGRGGYRGGGKGGFKPHFKPKKGGKKQNDDDDSDTSVSSRP</sequence>
<feature type="compositionally biased region" description="Basic residues" evidence="2">
    <location>
        <begin position="981"/>
        <end position="992"/>
    </location>
</feature>
<dbReference type="Proteomes" id="UP001152888">
    <property type="component" value="Unassembled WGS sequence"/>
</dbReference>
<evidence type="ECO:0000313" key="4">
    <source>
        <dbReference type="EMBL" id="CAH1955419.1"/>
    </source>
</evidence>
<keyword evidence="5" id="KW-1185">Reference proteome</keyword>
<organism evidence="4 5">
    <name type="scientific">Acanthoscelides obtectus</name>
    <name type="common">Bean weevil</name>
    <name type="synonym">Bruchus obtectus</name>
    <dbReference type="NCBI Taxonomy" id="200917"/>
    <lineage>
        <taxon>Eukaryota</taxon>
        <taxon>Metazoa</taxon>
        <taxon>Ecdysozoa</taxon>
        <taxon>Arthropoda</taxon>
        <taxon>Hexapoda</taxon>
        <taxon>Insecta</taxon>
        <taxon>Pterygota</taxon>
        <taxon>Neoptera</taxon>
        <taxon>Endopterygota</taxon>
        <taxon>Coleoptera</taxon>
        <taxon>Polyphaga</taxon>
        <taxon>Cucujiformia</taxon>
        <taxon>Chrysomeloidea</taxon>
        <taxon>Chrysomelidae</taxon>
        <taxon>Bruchinae</taxon>
        <taxon>Bruchini</taxon>
        <taxon>Acanthoscelides</taxon>
    </lineage>
</organism>
<feature type="compositionally biased region" description="Basic and acidic residues" evidence="2">
    <location>
        <begin position="670"/>
        <end position="689"/>
    </location>
</feature>